<dbReference type="GO" id="GO:0017065">
    <property type="term" value="F:single-strand selective uracil DNA N-glycosylase activity"/>
    <property type="evidence" value="ECO:0007669"/>
    <property type="project" value="InterPro"/>
</dbReference>
<evidence type="ECO:0000256" key="3">
    <source>
        <dbReference type="ARBA" id="ARBA00023125"/>
    </source>
</evidence>
<reference evidence="5 6" key="1">
    <citation type="journal article" date="2015" name="Nat. Commun.">
        <title>Genomic and transcriptomic evidence for scavenging of diverse organic compounds by widespread deep-sea archaea.</title>
        <authorList>
            <person name="Li M."/>
            <person name="Baker B.J."/>
            <person name="Anantharaman K."/>
            <person name="Jain S."/>
            <person name="Breier J.A."/>
            <person name="Dick G.J."/>
        </authorList>
    </citation>
    <scope>NUCLEOTIDE SEQUENCE [LARGE SCALE GENOMIC DNA]</scope>
    <source>
        <strain evidence="5">Cayman_51_deep</strain>
    </source>
</reference>
<organism evidence="5 6">
    <name type="scientific">Candidatus Thalassarchaeum betae</name>
    <dbReference type="NCBI Taxonomy" id="2599289"/>
    <lineage>
        <taxon>Archaea</taxon>
        <taxon>Methanobacteriati</taxon>
        <taxon>Thermoplasmatota</taxon>
        <taxon>Candidatus Poseidoniia</taxon>
        <taxon>Candidatus Poseidoniales</taxon>
        <taxon>Candidatus Thalassarchaeaceae</taxon>
        <taxon>Candidatus Thalassarchaeum</taxon>
    </lineage>
</organism>
<dbReference type="SUPFAM" id="SSF52141">
    <property type="entry name" value="Uracil-DNA glycosylase-like"/>
    <property type="match status" value="1"/>
</dbReference>
<accession>A0A2V3HRD6</accession>
<sequence>MSCSGSPGPRSPMSSSSVMMVVEQLIRAAVSLRDDVGPLGDALVAEGTVDSVYNPLEYAWAPHEAFIRRGGGRGAKTLLLGMNPGPHGMGQMGIPFAATTVVRELLGISGLEVGQPRDPHPLRPVNGLAHPREEVSGTRLWGVLAEYYGTADSIFEHVFLVNHCPLMLFSGPRAANITPDKVAGTTAQALLERCDEHLLEVVGVLGAERVIGVGKFAEARARAALAGTAVEIVGCWHPSPASPLANRNGGADWRANVRAVLP</sequence>
<name>A0A2V3HRD6_9ARCH</name>
<dbReference type="AlphaFoldDB" id="A0A2V3HRD6"/>
<dbReference type="EMBL" id="PSPG01000006">
    <property type="protein sequence ID" value="PXF21704.1"/>
    <property type="molecule type" value="Genomic_DNA"/>
</dbReference>
<dbReference type="InterPro" id="IPR039134">
    <property type="entry name" value="SMUG1"/>
</dbReference>
<dbReference type="PANTHER" id="PTHR13235:SF2">
    <property type="entry name" value="SINGLE-STRAND SELECTIVE MONOFUNCTIONAL URACIL DNA GLYCOSYLASE"/>
    <property type="match status" value="1"/>
</dbReference>
<dbReference type="GO" id="GO:0003677">
    <property type="term" value="F:DNA binding"/>
    <property type="evidence" value="ECO:0007669"/>
    <property type="project" value="UniProtKB-KW"/>
</dbReference>
<dbReference type="Proteomes" id="UP000248161">
    <property type="component" value="Unassembled WGS sequence"/>
</dbReference>
<evidence type="ECO:0000256" key="1">
    <source>
        <dbReference type="ARBA" id="ARBA00022763"/>
    </source>
</evidence>
<dbReference type="GO" id="GO:0000703">
    <property type="term" value="F:oxidized pyrimidine nucleobase lesion DNA N-glycosylase activity"/>
    <property type="evidence" value="ECO:0007669"/>
    <property type="project" value="TreeGrafter"/>
</dbReference>
<dbReference type="PANTHER" id="PTHR13235">
    <property type="entry name" value="SINGLE-STRAND SELECTIVE MONOFUNCTIONAL URACIL DNA GLYCOSYLASE"/>
    <property type="match status" value="1"/>
</dbReference>
<dbReference type="Gene3D" id="3.40.470.10">
    <property type="entry name" value="Uracil-DNA glycosylase-like domain"/>
    <property type="match status" value="1"/>
</dbReference>
<dbReference type="GO" id="GO:0006284">
    <property type="term" value="P:base-excision repair"/>
    <property type="evidence" value="ECO:0007669"/>
    <property type="project" value="InterPro"/>
</dbReference>
<proteinExistence type="predicted"/>
<comment type="caution">
    <text evidence="5">The sequence shown here is derived from an EMBL/GenBank/DDBJ whole genome shotgun (WGS) entry which is preliminary data.</text>
</comment>
<keyword evidence="1" id="KW-0227">DNA damage</keyword>
<gene>
    <name evidence="5" type="ORF">CXX69_03615</name>
</gene>
<protein>
    <submittedName>
        <fullName evidence="5">Single-stranded DNA-binding protein</fullName>
    </submittedName>
</protein>
<keyword evidence="3 5" id="KW-0238">DNA-binding</keyword>
<evidence type="ECO:0000256" key="4">
    <source>
        <dbReference type="ARBA" id="ARBA00023204"/>
    </source>
</evidence>
<dbReference type="InterPro" id="IPR036895">
    <property type="entry name" value="Uracil-DNA_glycosylase-like_sf"/>
</dbReference>
<evidence type="ECO:0000256" key="2">
    <source>
        <dbReference type="ARBA" id="ARBA00022801"/>
    </source>
</evidence>
<keyword evidence="2" id="KW-0378">Hydrolase</keyword>
<evidence type="ECO:0000313" key="6">
    <source>
        <dbReference type="Proteomes" id="UP000248161"/>
    </source>
</evidence>
<evidence type="ECO:0000313" key="5">
    <source>
        <dbReference type="EMBL" id="PXF21704.1"/>
    </source>
</evidence>
<keyword evidence="4" id="KW-0234">DNA repair</keyword>